<feature type="transmembrane region" description="Helical" evidence="7">
    <location>
        <begin position="280"/>
        <end position="297"/>
    </location>
</feature>
<sequence>MARDYSTDLLRIVCCFLVVGIHVTPYYDQYLLQNVTQSQKIIALLIQSLVRVGLPVFFVISGMYILSSNLKSITDFYRKRVSSLIIPFIIYAFLHSVIYMTVAGTPITPKTVLDIIEQMKSSTGISPHFWFVYSMLGIYLVSPAFNVFIKGLSEIDSIIALVVILTSSGYMQYLGGAVPGFSLPTLGVWMSYFVIGGLISKIENYKRSLMLCLLIASFVFTAFCIYLQFNVFKSSNLGPYDGGLNMMLFTISLCLFFKKIKIQPGTVICKIIELVSPRTYGIYLIHIAILTTLAHYIDFSWYIGNILTYSVLMSATTFFISLIISYAVDKLLCTTILKLINS</sequence>
<evidence type="ECO:0000259" key="8">
    <source>
        <dbReference type="Pfam" id="PF01757"/>
    </source>
</evidence>
<dbReference type="EMBL" id="UIGI01000001">
    <property type="protein sequence ID" value="SUW64326.1"/>
    <property type="molecule type" value="Genomic_DNA"/>
</dbReference>
<feature type="transmembrane region" description="Helical" evidence="7">
    <location>
        <begin position="243"/>
        <end position="260"/>
    </location>
</feature>
<dbReference type="GO" id="GO:0009246">
    <property type="term" value="P:enterobacterial common antigen biosynthetic process"/>
    <property type="evidence" value="ECO:0007669"/>
    <property type="project" value="TreeGrafter"/>
</dbReference>
<keyword evidence="6 7" id="KW-0472">Membrane</keyword>
<protein>
    <submittedName>
        <fullName evidence="9">Uncharacterized protein conserved in bacteria</fullName>
    </submittedName>
</protein>
<keyword evidence="5 7" id="KW-1133">Transmembrane helix</keyword>
<proteinExistence type="inferred from homology"/>
<dbReference type="InterPro" id="IPR002656">
    <property type="entry name" value="Acyl_transf_3_dom"/>
</dbReference>
<feature type="domain" description="Acyltransferase 3" evidence="8">
    <location>
        <begin position="5"/>
        <end position="324"/>
    </location>
</feature>
<comment type="subcellular location">
    <subcellularLocation>
        <location evidence="1">Cell membrane</location>
        <topology evidence="1">Multi-pass membrane protein</topology>
    </subcellularLocation>
</comment>
<evidence type="ECO:0000256" key="4">
    <source>
        <dbReference type="ARBA" id="ARBA00022692"/>
    </source>
</evidence>
<feature type="transmembrane region" description="Helical" evidence="7">
    <location>
        <begin position="181"/>
        <end position="199"/>
    </location>
</feature>
<reference evidence="9 10" key="1">
    <citation type="submission" date="2018-06" db="EMBL/GenBank/DDBJ databases">
        <authorList>
            <consortium name="Pathogen Informatics"/>
            <person name="Doyle S."/>
        </authorList>
    </citation>
    <scope>NUCLEOTIDE SEQUENCE [LARGE SCALE GENOMIC DNA]</scope>
    <source>
        <strain evidence="9 10">NCTC12119</strain>
    </source>
</reference>
<evidence type="ECO:0000256" key="7">
    <source>
        <dbReference type="SAM" id="Phobius"/>
    </source>
</evidence>
<feature type="transmembrane region" description="Helical" evidence="7">
    <location>
        <begin position="88"/>
        <end position="108"/>
    </location>
</feature>
<evidence type="ECO:0000256" key="5">
    <source>
        <dbReference type="ARBA" id="ARBA00022989"/>
    </source>
</evidence>
<evidence type="ECO:0000313" key="9">
    <source>
        <dbReference type="EMBL" id="SUW64326.1"/>
    </source>
</evidence>
<evidence type="ECO:0000256" key="2">
    <source>
        <dbReference type="ARBA" id="ARBA00007400"/>
    </source>
</evidence>
<dbReference type="GO" id="GO:0005886">
    <property type="term" value="C:plasma membrane"/>
    <property type="evidence" value="ECO:0007669"/>
    <property type="project" value="UniProtKB-SubCell"/>
</dbReference>
<evidence type="ECO:0000313" key="10">
    <source>
        <dbReference type="Proteomes" id="UP000255528"/>
    </source>
</evidence>
<keyword evidence="4 7" id="KW-0812">Transmembrane</keyword>
<feature type="transmembrane region" description="Helical" evidence="7">
    <location>
        <begin position="158"/>
        <end position="175"/>
    </location>
</feature>
<evidence type="ECO:0000256" key="3">
    <source>
        <dbReference type="ARBA" id="ARBA00022475"/>
    </source>
</evidence>
<accession>A0A381C8Y6</accession>
<gene>
    <name evidence="9" type="ORF">NCTC12119_02830</name>
</gene>
<dbReference type="Proteomes" id="UP000255528">
    <property type="component" value="Unassembled WGS sequence"/>
</dbReference>
<dbReference type="AlphaFoldDB" id="A0A381C8Y6"/>
<evidence type="ECO:0000256" key="1">
    <source>
        <dbReference type="ARBA" id="ARBA00004651"/>
    </source>
</evidence>
<dbReference type="PANTHER" id="PTHR40074:SF2">
    <property type="entry name" value="O-ACETYLTRANSFERASE WECH"/>
    <property type="match status" value="1"/>
</dbReference>
<feature type="transmembrane region" description="Helical" evidence="7">
    <location>
        <begin position="309"/>
        <end position="328"/>
    </location>
</feature>
<name>A0A381C8Y6_9ENTR</name>
<dbReference type="Pfam" id="PF01757">
    <property type="entry name" value="Acyl_transf_3"/>
    <property type="match status" value="1"/>
</dbReference>
<feature type="transmembrane region" description="Helical" evidence="7">
    <location>
        <begin position="9"/>
        <end position="27"/>
    </location>
</feature>
<feature type="transmembrane region" description="Helical" evidence="7">
    <location>
        <begin position="42"/>
        <end position="67"/>
    </location>
</feature>
<comment type="similarity">
    <text evidence="2">Belongs to the acyltransferase 3 family.</text>
</comment>
<keyword evidence="3" id="KW-1003">Cell membrane</keyword>
<dbReference type="GO" id="GO:0016413">
    <property type="term" value="F:O-acetyltransferase activity"/>
    <property type="evidence" value="ECO:0007669"/>
    <property type="project" value="TreeGrafter"/>
</dbReference>
<feature type="transmembrane region" description="Helical" evidence="7">
    <location>
        <begin position="211"/>
        <end position="231"/>
    </location>
</feature>
<dbReference type="RefSeq" id="WP_115629243.1">
    <property type="nucleotide sequence ID" value="NZ_UIGI01000001.1"/>
</dbReference>
<dbReference type="PANTHER" id="PTHR40074">
    <property type="entry name" value="O-ACETYLTRANSFERASE WECH"/>
    <property type="match status" value="1"/>
</dbReference>
<organism evidence="9 10">
    <name type="scientific">Buttiauxella agrestis</name>
    <dbReference type="NCBI Taxonomy" id="82977"/>
    <lineage>
        <taxon>Bacteria</taxon>
        <taxon>Pseudomonadati</taxon>
        <taxon>Pseudomonadota</taxon>
        <taxon>Gammaproteobacteria</taxon>
        <taxon>Enterobacterales</taxon>
        <taxon>Enterobacteriaceae</taxon>
        <taxon>Buttiauxella</taxon>
    </lineage>
</organism>
<evidence type="ECO:0000256" key="6">
    <source>
        <dbReference type="ARBA" id="ARBA00023136"/>
    </source>
</evidence>
<feature type="transmembrane region" description="Helical" evidence="7">
    <location>
        <begin position="128"/>
        <end position="149"/>
    </location>
</feature>